<name>A0A167V9K1_CORDF</name>
<evidence type="ECO:0000313" key="2">
    <source>
        <dbReference type="Proteomes" id="UP000076881"/>
    </source>
</evidence>
<evidence type="ECO:0008006" key="3">
    <source>
        <dbReference type="Google" id="ProtNLM"/>
    </source>
</evidence>
<dbReference type="AlphaFoldDB" id="A0A167V9K1"/>
<dbReference type="EMBL" id="AZHF01000017">
    <property type="protein sequence ID" value="OAA62375.1"/>
    <property type="molecule type" value="Genomic_DNA"/>
</dbReference>
<keyword evidence="2" id="KW-1185">Reference proteome</keyword>
<sequence>MSVKQDTSSVIAAAERHIIAYCSDLTSPKFKTSNERAAKMATYYLPKISFFANGVITQLSDPSLYVQLIEGPLDKLKGIPEVKGHEVKAFAEHSAVIWVSFKVEGIEISNVYFFRQMNNGAQGFEGGIFDGETWLLQQLANRREP</sequence>
<reference evidence="1 2" key="1">
    <citation type="journal article" date="2016" name="Genome Biol. Evol.">
        <title>Divergent and convergent evolution of fungal pathogenicity.</title>
        <authorList>
            <person name="Shang Y."/>
            <person name="Xiao G."/>
            <person name="Zheng P."/>
            <person name="Cen K."/>
            <person name="Zhan S."/>
            <person name="Wang C."/>
        </authorList>
    </citation>
    <scope>NUCLEOTIDE SEQUENCE [LARGE SCALE GENOMIC DNA]</scope>
    <source>
        <strain evidence="1 2">RCEF 1005</strain>
    </source>
</reference>
<gene>
    <name evidence="1" type="ORF">LEL_10711</name>
</gene>
<comment type="caution">
    <text evidence="1">The sequence shown here is derived from an EMBL/GenBank/DDBJ whole genome shotgun (WGS) entry which is preliminary data.</text>
</comment>
<accession>A0A167V9K1</accession>
<protein>
    <recommendedName>
        <fullName evidence="3">SnoaL-like domain-containing protein</fullName>
    </recommendedName>
</protein>
<evidence type="ECO:0000313" key="1">
    <source>
        <dbReference type="EMBL" id="OAA62375.1"/>
    </source>
</evidence>
<proteinExistence type="predicted"/>
<dbReference type="OrthoDB" id="3014656at2759"/>
<organism evidence="1 2">
    <name type="scientific">Akanthomyces lecanii RCEF 1005</name>
    <dbReference type="NCBI Taxonomy" id="1081108"/>
    <lineage>
        <taxon>Eukaryota</taxon>
        <taxon>Fungi</taxon>
        <taxon>Dikarya</taxon>
        <taxon>Ascomycota</taxon>
        <taxon>Pezizomycotina</taxon>
        <taxon>Sordariomycetes</taxon>
        <taxon>Hypocreomycetidae</taxon>
        <taxon>Hypocreales</taxon>
        <taxon>Cordycipitaceae</taxon>
        <taxon>Akanthomyces</taxon>
        <taxon>Cordyceps confragosa</taxon>
    </lineage>
</organism>
<dbReference type="Proteomes" id="UP000076881">
    <property type="component" value="Unassembled WGS sequence"/>
</dbReference>